<name>A0A4Y7LIP5_PAPSO</name>
<dbReference type="Gramene" id="RZC85086">
    <property type="protein sequence ID" value="RZC85086"/>
    <property type="gene ID" value="C5167_047873"/>
</dbReference>
<reference evidence="1 2" key="1">
    <citation type="journal article" date="2018" name="Science">
        <title>The opium poppy genome and morphinan production.</title>
        <authorList>
            <person name="Guo L."/>
            <person name="Winzer T."/>
            <person name="Yang X."/>
            <person name="Li Y."/>
            <person name="Ning Z."/>
            <person name="He Z."/>
            <person name="Teodor R."/>
            <person name="Lu Y."/>
            <person name="Bowser T.A."/>
            <person name="Graham I.A."/>
            <person name="Ye K."/>
        </authorList>
    </citation>
    <scope>NUCLEOTIDE SEQUENCE [LARGE SCALE GENOMIC DNA]</scope>
    <source>
        <strain evidence="2">cv. HN1</strain>
        <tissue evidence="1">Leaves</tissue>
    </source>
</reference>
<dbReference type="Proteomes" id="UP000316621">
    <property type="component" value="Chromosome 11"/>
</dbReference>
<proteinExistence type="predicted"/>
<gene>
    <name evidence="1" type="ORF">C5167_047873</name>
</gene>
<organism evidence="1 2">
    <name type="scientific">Papaver somniferum</name>
    <name type="common">Opium poppy</name>
    <dbReference type="NCBI Taxonomy" id="3469"/>
    <lineage>
        <taxon>Eukaryota</taxon>
        <taxon>Viridiplantae</taxon>
        <taxon>Streptophyta</taxon>
        <taxon>Embryophyta</taxon>
        <taxon>Tracheophyta</taxon>
        <taxon>Spermatophyta</taxon>
        <taxon>Magnoliopsida</taxon>
        <taxon>Ranunculales</taxon>
        <taxon>Papaveraceae</taxon>
        <taxon>Papaveroideae</taxon>
        <taxon>Papaver</taxon>
    </lineage>
</organism>
<evidence type="ECO:0000313" key="2">
    <source>
        <dbReference type="Proteomes" id="UP000316621"/>
    </source>
</evidence>
<protein>
    <submittedName>
        <fullName evidence="1">Uncharacterized protein</fullName>
    </submittedName>
</protein>
<sequence length="79" mass="9021">MVVVDSTVTTTFHTEHKVYSLGCCSRDILVPLKVKIMQNGAQLVHMYLQLQPKEMNPMPYPFLGPPRWGSIPHHPYLTT</sequence>
<dbReference type="AlphaFoldDB" id="A0A4Y7LIP5"/>
<accession>A0A4Y7LIP5</accession>
<dbReference type="EMBL" id="CM010725">
    <property type="protein sequence ID" value="RZC85086.1"/>
    <property type="molecule type" value="Genomic_DNA"/>
</dbReference>
<keyword evidence="2" id="KW-1185">Reference proteome</keyword>
<evidence type="ECO:0000313" key="1">
    <source>
        <dbReference type="EMBL" id="RZC85086.1"/>
    </source>
</evidence>